<dbReference type="Pfam" id="PF12520">
    <property type="entry name" value="DUF3723"/>
    <property type="match status" value="1"/>
</dbReference>
<proteinExistence type="predicted"/>
<dbReference type="InterPro" id="IPR022198">
    <property type="entry name" value="DUF3723"/>
</dbReference>
<keyword evidence="2" id="KW-1185">Reference proteome</keyword>
<dbReference type="AlphaFoldDB" id="A0A9P4JJZ7"/>
<accession>A0A9P4JJZ7</accession>
<name>A0A9P4JJZ7_9PLEO</name>
<feature type="non-terminal residue" evidence="1">
    <location>
        <position position="1"/>
    </location>
</feature>
<evidence type="ECO:0000313" key="1">
    <source>
        <dbReference type="EMBL" id="KAF2197908.1"/>
    </source>
</evidence>
<sequence>LDGLHRLLAGKDYLDKNDQWWIVRLYSKEEYATCTPSNRSRSIETFKHEQPYTDGFIFRKIRLYHREGDEEGENRWWARLTKRKRANLKQLLRNRALRNGFDALLDFPGHWTPIQLGMLNRLHSLKCPEELVEYLQHTADIWDQILHSKIPKSAVDTLTVQNLELCAPGLSEKDQDYVIDLMNMRKIFPTVSDPGLRASLLEAILSVNGIIPSLRTFFENQKYLEPCTLILKRLLGDSDKLSLRAGFFANYFDPQAYSMQCGETTMERIRTSPDNARALAYIQLWMFCLRHFPEMTSLTPKKKVGCVKKSRAYNPALWSLLGTLAVSLGFKTDAALELDRQNPDKEYATHFLRTARPNWEGDFRDPVSKIVQVLHDMRETRLAPQRPIFTSEGGTPRDRRCGKPYDSDHDKDKTFLYTRLLFEPPQRGSDITSLYVKRDIFGVFLRRHIQVGKISSVYPYYLALIL</sequence>
<dbReference type="Proteomes" id="UP000799536">
    <property type="component" value="Unassembled WGS sequence"/>
</dbReference>
<dbReference type="EMBL" id="ML994188">
    <property type="protein sequence ID" value="KAF2197908.1"/>
    <property type="molecule type" value="Genomic_DNA"/>
</dbReference>
<comment type="caution">
    <text evidence="1">The sequence shown here is derived from an EMBL/GenBank/DDBJ whole genome shotgun (WGS) entry which is preliminary data.</text>
</comment>
<evidence type="ECO:0000313" key="2">
    <source>
        <dbReference type="Proteomes" id="UP000799536"/>
    </source>
</evidence>
<dbReference type="OrthoDB" id="4227485at2759"/>
<organism evidence="1 2">
    <name type="scientific">Delitschia confertaspora ATCC 74209</name>
    <dbReference type="NCBI Taxonomy" id="1513339"/>
    <lineage>
        <taxon>Eukaryota</taxon>
        <taxon>Fungi</taxon>
        <taxon>Dikarya</taxon>
        <taxon>Ascomycota</taxon>
        <taxon>Pezizomycotina</taxon>
        <taxon>Dothideomycetes</taxon>
        <taxon>Pleosporomycetidae</taxon>
        <taxon>Pleosporales</taxon>
        <taxon>Delitschiaceae</taxon>
        <taxon>Delitschia</taxon>
    </lineage>
</organism>
<protein>
    <submittedName>
        <fullName evidence="1">Uncharacterized protein</fullName>
    </submittedName>
</protein>
<reference evidence="1" key="1">
    <citation type="journal article" date="2020" name="Stud. Mycol.">
        <title>101 Dothideomycetes genomes: a test case for predicting lifestyles and emergence of pathogens.</title>
        <authorList>
            <person name="Haridas S."/>
            <person name="Albert R."/>
            <person name="Binder M."/>
            <person name="Bloem J."/>
            <person name="Labutti K."/>
            <person name="Salamov A."/>
            <person name="Andreopoulos B."/>
            <person name="Baker S."/>
            <person name="Barry K."/>
            <person name="Bills G."/>
            <person name="Bluhm B."/>
            <person name="Cannon C."/>
            <person name="Castanera R."/>
            <person name="Culley D."/>
            <person name="Daum C."/>
            <person name="Ezra D."/>
            <person name="Gonzalez J."/>
            <person name="Henrissat B."/>
            <person name="Kuo A."/>
            <person name="Liang C."/>
            <person name="Lipzen A."/>
            <person name="Lutzoni F."/>
            <person name="Magnuson J."/>
            <person name="Mondo S."/>
            <person name="Nolan M."/>
            <person name="Ohm R."/>
            <person name="Pangilinan J."/>
            <person name="Park H.-J."/>
            <person name="Ramirez L."/>
            <person name="Alfaro M."/>
            <person name="Sun H."/>
            <person name="Tritt A."/>
            <person name="Yoshinaga Y."/>
            <person name="Zwiers L.-H."/>
            <person name="Turgeon B."/>
            <person name="Goodwin S."/>
            <person name="Spatafora J."/>
            <person name="Crous P."/>
            <person name="Grigoriev I."/>
        </authorList>
    </citation>
    <scope>NUCLEOTIDE SEQUENCE</scope>
    <source>
        <strain evidence="1">ATCC 74209</strain>
    </source>
</reference>
<gene>
    <name evidence="1" type="ORF">GQ43DRAFT_494755</name>
</gene>